<name>A0ACC2THP0_9FUNG</name>
<reference evidence="1" key="1">
    <citation type="submission" date="2022-04" db="EMBL/GenBank/DDBJ databases">
        <title>Genome of the entomopathogenic fungus Entomophthora muscae.</title>
        <authorList>
            <person name="Elya C."/>
            <person name="Lovett B.R."/>
            <person name="Lee E."/>
            <person name="Macias A.M."/>
            <person name="Hajek A.E."/>
            <person name="De Bivort B.L."/>
            <person name="Kasson M.T."/>
            <person name="De Fine Licht H.H."/>
            <person name="Stajich J.E."/>
        </authorList>
    </citation>
    <scope>NUCLEOTIDE SEQUENCE</scope>
    <source>
        <strain evidence="1">Berkeley</strain>
    </source>
</reference>
<dbReference type="Proteomes" id="UP001165960">
    <property type="component" value="Unassembled WGS sequence"/>
</dbReference>
<protein>
    <submittedName>
        <fullName evidence="1">Uncharacterized protein</fullName>
    </submittedName>
</protein>
<sequence>MKSFSRSSSTSKVPASIKRHVLHASHQKEICSLCNPENPIIPLKEESARTAFYSWLDHHKTTTSWIPKQEGKLLLERFFKAFLESYGTQGTFIEQATALDYQLISSCGLQPSLGTLGMESLFGVGSLLKESVFKDITEVVFAANLLALDLEYLIALATAEGSSVFSWFNSNSQLDCLYNIFFFLESLFNEEPERLASRAIQQKDASLPLEGGLHFQVLDQDLLCKNFRVLKKDHAIPLATLFSRLLGSLLDSDNRWKNFLVSWIPKPIPPSIPNELPFRHWDLSEGKERFDLILVGLAETLLSFITTLHGRRISVISISAYQLLENCLHTLASLFSVGLIKLDWLQKLGVPDILSSFLGWPPFILCYDGNLSSFFATKLDPGILQSEFKIQVCSWRLLDYFGAMEPLVCPNLARRLTGSSVVDMFCWVFYFSASNQDGSDFQSGPNSYPLLSQFPEKGDGGHVLDLSRMSLVDDFPDYTEMHYSSQLSKCIQEYLLRKQILINAQTTVKPSSWVEYNPPTISPEQWTQTPELEILFYTMFTFCLKESLAFGANASKNSKPEENKALDYILLHDFTTDSSEAETFAHSSPPTLWKLAIDTVMELFGRFDDTHLSQARIGNSRLVGTESIEMEHDLHRQEILHTYVRHALARKPSVSQRIYVPALQFHLLGFLSCLLHPVHDRLLHQLCDFPYSGDSVQIIKPLTLLHRRWCHQLFGESGLLDLLCSEFFFCWGVRAPAKASAYQPPAMARHLQQAVVDFIVYAGTLPEINNRPVYSKLLALLSITVHLKDSRGILLVARGLYRILKYNHAAVQSSLKHMQFFESLLPALALVKPSLAFDQLQLSEDVMFQLSAFWMLVSVLDFGLLQHQELSLLALRHPPALQCLLEFLGSEILDLVKLAITHINNIIVIGSVEQPMPPSSAVSLPQLLAGEAPSQPIEGLVFHYLGATSKKQTFDLPGLILAGVRASVAYYPAFSQSRKAVQSAFAAGRSFEQLFVLLELAPASHTHASDFIAEIISTFTALLQQNDRFKMELARNDGYARLCIAILDSEGPLNQFTFDALFGMMVDQTWSEDASSIANKYVIAILMDLFSTMTPGMQLELMDRMARLATASDINKWALCNSSIISKLLRSPIPPKEAAMYVVKTMTLLELLGSYSVTIADVKLLLSSLCFDRHDGTEVGSQLYMASHHFSLLEVLYEISQHTNDLSFFQFKGRGSGLQVHHVKFPSAGFTFFTWVKLEPNHPQPQVLFYFADQPGSVLTAYFDRGSLSYRLLLPSGKDETVVSRYKFTVGRWYFVAVSHSCSKFGWGFGQPEVAIYVDGDICSQVQLDYPSLQASSFRGFVGAEPIEDAPRLEAGVRLGGDYLASSLCGQLATIYLASSALSPSQITTIFSLGREHSSLFLSKETGGVQTASAPDRALQIIPPPKLVFAFHSLASKGSLCYNLQFQTSPTSHPEADLHATLTRVEKCSTLSLQNALHALGGMEVLFPLLLKLDSPATIPPPPSELQTNFFLQKGTSPAFFALIASLLKGHSENQRCFLHSNGVRIIAHLLMHAHPSHLTVPTYQAIVALATTVEDNTALCSHIYHGLLFNMRIWMYSSFEAQAYILGLIKNTIDARRAHFGNEFHVIFFFDTLRTCYYYTPDIYAMSETHPEFGTPRPTDRAHLFQLRSILLDVIQSFLREAQGPDAAQSVSRHLLSSKDDQHSAEVLGLVLDIFRADMDMPLLKLFLHSKGYETLCALLQRPCNSLRALVYDTLSFFIAHPKIPERWKARMQAADIHTVIFAYPQLRLDNRAYYSMLRFALNNPPASLKQDQLEPGDSVRIPAILISLLMLLQVQGTSEQLREQVLGDIGELCSRDVKLCLELIHSDKFLPSIMALLPIPRSGEDKFESSADGSPVISNSSQLVLGLLCTIAVACLGPETRSTAASRFVGEVVYLWWSSSSIHCRQSGATFQRDDFRLPYLNASSPEARRHATTLALIRQFLGLLATRLEAEIENTQPTERWLEGALGIQNLIDTILFHHWELEEAVFGRLVGLGADDPIKAFKRLSDPNLPLLDDIVAENLVHQLPNNPWEESLELTMPFFSLLNQLDRLLGSLNSIRRRSTVYASSPSPCQTMLRILAAGFEVKDPSLLGIVRSYLEMFTDRHRCHPPGTPQHPAYVCPFTHTIQDQLPFLLGCIQEAFSSATPDDAEYRLLLAMYHISIHAWRDAMPLTEALKGWNGSCDTLAQAISMPAWDAMCGETFFRATKRAVEDEFVRFSTQANEINQGVNGLIRKMRREASEFARDEIRLRSIIENAISGHIAAETARMAGAEVERKSTLNRVARLWLVKLQELTREHGVGLGPPNWKLDFTENYSRMRRRLTINHEFNSHQEASAKRDKTPPKPPSEFGPWKRTSINNYLTRASSRAERIKERLGNAEISSNDTGDIDSLLSTDSEDAEWSVVTADDTGPAYDTPKERVLCEADCSLIFLLATIHGRLRLTHTHLYFFIDRQRILEELATPHSTVTIDWDMIRDRRWRTSDLREIRHRNHMLRRSALEFFFADQSAFFFNFPATGDRQKVCSHLPKSKCTALPGEARLSDLTQQWQRHEISNFDYLMKLNSIAGRTYNDLTQYFIFPWILADYESDVLDLDDPAVYRDLSKPMGAIDPVRRKQCIERYNEFEDPSGRVKKFHHGTHYSSAAAVAFYLLRLEPFTSIHVALQSGKFDHADRQFRSIQSCWHSCLKGLGDVKELIPEFFYLPEFLRNSNRFDLGCTQDGAPLNDVGLPPWAESPEHFIRLHREALESEYVSQSLHHWIDLIFGFKQTGPEAVKALNLFYYLTYEGAVDLDAISDPLERRSIQEQIYHFGQTPTQLLTSPHPQRRPRPTLPPRIYHCDPHRWRIGSDGYKTYLLKLPAKSIAFLTVCSPQARIVTVDSHGLIGCHVPLARASSGSGMPFKMDPKQVTQPGHQIPSPFAHHARITPKSFAATTNGQYIISTCHWDNTFKVIETATGRPMASVGGHGDLVTCVALGEDGTTFVTGSRSSNVFSWSLTDSSHIAPSTSLTKRRHSRLRSSSFDNPKGQLQKPFTNSAILCHHHDLAFYGHGDAVVCVAVNVEHDILASGSKDGACIIHSLRQGLYLRSLVPHGQSCSSGAIIQHIMITSEAFIIICSELQNTQYLHVYTINGVLIHTVELDSLINDMKISPDQDFIFLVNTNAQVIVYHIFSMERILTLDLPLVANCIWFDPTLNIFFLGCSDGKALVIDLQL</sequence>
<evidence type="ECO:0000313" key="2">
    <source>
        <dbReference type="Proteomes" id="UP001165960"/>
    </source>
</evidence>
<accession>A0ACC2THP0</accession>
<comment type="caution">
    <text evidence="1">The sequence shown here is derived from an EMBL/GenBank/DDBJ whole genome shotgun (WGS) entry which is preliminary data.</text>
</comment>
<evidence type="ECO:0000313" key="1">
    <source>
        <dbReference type="EMBL" id="KAJ9074229.1"/>
    </source>
</evidence>
<dbReference type="EMBL" id="QTSX02002867">
    <property type="protein sequence ID" value="KAJ9074229.1"/>
    <property type="molecule type" value="Genomic_DNA"/>
</dbReference>
<organism evidence="1 2">
    <name type="scientific">Entomophthora muscae</name>
    <dbReference type="NCBI Taxonomy" id="34485"/>
    <lineage>
        <taxon>Eukaryota</taxon>
        <taxon>Fungi</taxon>
        <taxon>Fungi incertae sedis</taxon>
        <taxon>Zoopagomycota</taxon>
        <taxon>Entomophthoromycotina</taxon>
        <taxon>Entomophthoromycetes</taxon>
        <taxon>Entomophthorales</taxon>
        <taxon>Entomophthoraceae</taxon>
        <taxon>Entomophthora</taxon>
    </lineage>
</organism>
<keyword evidence="2" id="KW-1185">Reference proteome</keyword>
<proteinExistence type="predicted"/>
<gene>
    <name evidence="1" type="ORF">DSO57_1008753</name>
</gene>